<dbReference type="AlphaFoldDB" id="A0AAE2ZPU8"/>
<organism evidence="4 5">
    <name type="scientific">Flavimaribacter sediminis</name>
    <dbReference type="NCBI Taxonomy" id="2865987"/>
    <lineage>
        <taxon>Bacteria</taxon>
        <taxon>Pseudomonadati</taxon>
        <taxon>Pseudomonadota</taxon>
        <taxon>Alphaproteobacteria</taxon>
        <taxon>Hyphomicrobiales</taxon>
        <taxon>Rhizobiaceae</taxon>
        <taxon>Flavimaribacter</taxon>
    </lineage>
</organism>
<keyword evidence="2" id="KW-0574">Periplasm</keyword>
<accession>A0AAE2ZPU8</accession>
<name>A0AAE2ZPU8_9HYPH</name>
<dbReference type="PANTHER" id="PTHR30222:SF2">
    <property type="entry name" value="ABC TRANSPORTER SUBSTRATE-BINDING PROTEIN"/>
    <property type="match status" value="1"/>
</dbReference>
<gene>
    <name evidence="4" type="ORF">K1W69_15225</name>
</gene>
<dbReference type="Pfam" id="PF13416">
    <property type="entry name" value="SBP_bac_8"/>
    <property type="match status" value="1"/>
</dbReference>
<dbReference type="SUPFAM" id="SSF53850">
    <property type="entry name" value="Periplasmic binding protein-like II"/>
    <property type="match status" value="1"/>
</dbReference>
<feature type="signal peptide" evidence="3">
    <location>
        <begin position="1"/>
        <end position="27"/>
    </location>
</feature>
<dbReference type="RefSeq" id="WP_220229159.1">
    <property type="nucleotide sequence ID" value="NZ_JAICBX010000002.1"/>
</dbReference>
<keyword evidence="1 3" id="KW-0732">Signal</keyword>
<dbReference type="PANTHER" id="PTHR30222">
    <property type="entry name" value="SPERMIDINE/PUTRESCINE-BINDING PERIPLASMIC PROTEIN"/>
    <property type="match status" value="1"/>
</dbReference>
<evidence type="ECO:0000256" key="2">
    <source>
        <dbReference type="ARBA" id="ARBA00022764"/>
    </source>
</evidence>
<comment type="caution">
    <text evidence="4">The sequence shown here is derived from an EMBL/GenBank/DDBJ whole genome shotgun (WGS) entry which is preliminary data.</text>
</comment>
<dbReference type="InterPro" id="IPR006059">
    <property type="entry name" value="SBP"/>
</dbReference>
<feature type="chain" id="PRO_5042226118" evidence="3">
    <location>
        <begin position="28"/>
        <end position="365"/>
    </location>
</feature>
<reference evidence="4" key="1">
    <citation type="submission" date="2021-08" db="EMBL/GenBank/DDBJ databases">
        <title>Hoeflea bacterium WL0058 sp. nov., isolated from the sediment.</title>
        <authorList>
            <person name="Wang L."/>
            <person name="Zhang D."/>
        </authorList>
    </citation>
    <scope>NUCLEOTIDE SEQUENCE</scope>
    <source>
        <strain evidence="4">WL0058</strain>
    </source>
</reference>
<evidence type="ECO:0000256" key="3">
    <source>
        <dbReference type="SAM" id="SignalP"/>
    </source>
</evidence>
<proteinExistence type="predicted"/>
<dbReference type="Gene3D" id="3.40.190.10">
    <property type="entry name" value="Periplasmic binding protein-like II"/>
    <property type="match status" value="2"/>
</dbReference>
<evidence type="ECO:0000313" key="4">
    <source>
        <dbReference type="EMBL" id="MBW8638547.1"/>
    </source>
</evidence>
<dbReference type="Proteomes" id="UP001196509">
    <property type="component" value="Unassembled WGS sequence"/>
</dbReference>
<evidence type="ECO:0000256" key="1">
    <source>
        <dbReference type="ARBA" id="ARBA00022729"/>
    </source>
</evidence>
<keyword evidence="5" id="KW-1185">Reference proteome</keyword>
<evidence type="ECO:0000313" key="5">
    <source>
        <dbReference type="Proteomes" id="UP001196509"/>
    </source>
</evidence>
<sequence length="365" mass="40755">MTQTFRPLATILCLAFALAGAGGDAVASDFVVTSWGGSYELSQQKAYGESFEDQTGEAVVWEEYHGGLDQLRAQVESGNVVWDVIDVFAHDARSGCEEGLFETLPDSFYNRARMNDLIVERPNNCVGANILWSWIYAYDERRFPDGAPQTIADFFDLEKFPGKRALSVYPQANLEMALVADGVAPGVVYEVLDTAEGVDRAFRKLSELQGNIVFWSAGEEPLEMMRSGEVVMATAYSGRVASAALGDENWMKAVFDGQVVEEEWFVIARGTQKLELAKAFLAHVAQPMQQALQARWIAYGPMRFEALEIIENGEPWFHTGEPVLPYLPTTTARLNRSVISDPDWWARNNKAITERFAAWRRALQL</sequence>
<protein>
    <submittedName>
        <fullName evidence="4">Extracellular solute-binding protein</fullName>
    </submittedName>
</protein>
<dbReference type="EMBL" id="JAICBX010000002">
    <property type="protein sequence ID" value="MBW8638547.1"/>
    <property type="molecule type" value="Genomic_DNA"/>
</dbReference>